<dbReference type="SUPFAM" id="SSF143744">
    <property type="entry name" value="GlcG-like"/>
    <property type="match status" value="1"/>
</dbReference>
<dbReference type="InterPro" id="IPR038084">
    <property type="entry name" value="PduO/GlcC-like_sf"/>
</dbReference>
<evidence type="ECO:0000256" key="1">
    <source>
        <dbReference type="SAM" id="SignalP"/>
    </source>
</evidence>
<dbReference type="Pfam" id="PF03928">
    <property type="entry name" value="HbpS-like"/>
    <property type="match status" value="1"/>
</dbReference>
<dbReference type="AlphaFoldDB" id="A0A7Y3T179"/>
<gene>
    <name evidence="2" type="ORF">EHE22_01860</name>
</gene>
<dbReference type="PANTHER" id="PTHR34309">
    <property type="entry name" value="SLR1406 PROTEIN"/>
    <property type="match status" value="1"/>
</dbReference>
<dbReference type="KEGG" id="ops:A8A54_12000"/>
<dbReference type="PANTHER" id="PTHR34309:SF10">
    <property type="entry name" value="SLR1406 PROTEIN"/>
    <property type="match status" value="1"/>
</dbReference>
<organism evidence="2 3">
    <name type="scientific">Brucella pseudogrignonensis</name>
    <dbReference type="NCBI Taxonomy" id="419475"/>
    <lineage>
        <taxon>Bacteria</taxon>
        <taxon>Pseudomonadati</taxon>
        <taxon>Pseudomonadota</taxon>
        <taxon>Alphaproteobacteria</taxon>
        <taxon>Hyphomicrobiales</taxon>
        <taxon>Brucellaceae</taxon>
        <taxon>Brucella/Ochrobactrum group</taxon>
        <taxon>Brucella</taxon>
    </lineage>
</organism>
<dbReference type="Proteomes" id="UP000526233">
    <property type="component" value="Unassembled WGS sequence"/>
</dbReference>
<dbReference type="Gene3D" id="3.30.450.150">
    <property type="entry name" value="Haem-degrading domain"/>
    <property type="match status" value="1"/>
</dbReference>
<feature type="chain" id="PRO_5030896676" evidence="1">
    <location>
        <begin position="26"/>
        <end position="166"/>
    </location>
</feature>
<name>A0A7Y3T179_9HYPH</name>
<keyword evidence="1" id="KW-0732">Signal</keyword>
<accession>A0A7Y3T179</accession>
<feature type="signal peptide" evidence="1">
    <location>
        <begin position="1"/>
        <end position="25"/>
    </location>
</feature>
<protein>
    <submittedName>
        <fullName evidence="2">Heme-binding protein</fullName>
    </submittedName>
</protein>
<dbReference type="InterPro" id="IPR005624">
    <property type="entry name" value="PduO/GlcC-like"/>
</dbReference>
<dbReference type="InterPro" id="IPR052517">
    <property type="entry name" value="GlcG_carb_metab_protein"/>
</dbReference>
<proteinExistence type="predicted"/>
<reference evidence="2 3" key="1">
    <citation type="submission" date="2018-11" db="EMBL/GenBank/DDBJ databases">
        <title>Genome sequencing and analysis.</title>
        <authorList>
            <person name="Huang Y.-T."/>
        </authorList>
    </citation>
    <scope>NUCLEOTIDE SEQUENCE [LARGE SCALE GENOMIC DNA]</scope>
    <source>
        <strain evidence="2 3">SHIN</strain>
    </source>
</reference>
<sequence length="166" mass="16860">MEVKMKNLIISAIAALVLGTATVSAAELEEKNISLATANEIASEAVKICTAKGYNVSVAVVDRAGLLRSLMRADKAGPHTIDAAQAKAFTSASARTPTSMMAENVQKNPGAAQLVSIPGFLVLAGGVPIKIGDDTIGAIGIGGAPGGNLDEACAVEALDLFKDKLK</sequence>
<dbReference type="OrthoDB" id="5786851at2"/>
<evidence type="ECO:0000313" key="2">
    <source>
        <dbReference type="EMBL" id="NNV19173.1"/>
    </source>
</evidence>
<comment type="caution">
    <text evidence="2">The sequence shown here is derived from an EMBL/GenBank/DDBJ whole genome shotgun (WGS) entry which is preliminary data.</text>
</comment>
<dbReference type="EMBL" id="PKQI01000001">
    <property type="protein sequence ID" value="NNV19173.1"/>
    <property type="molecule type" value="Genomic_DNA"/>
</dbReference>
<evidence type="ECO:0000313" key="3">
    <source>
        <dbReference type="Proteomes" id="UP000526233"/>
    </source>
</evidence>